<comment type="caution">
    <text evidence="1">The sequence shown here is derived from an EMBL/GenBank/DDBJ whole genome shotgun (WGS) entry which is preliminary data.</text>
</comment>
<accession>A0AAE3MI25</accession>
<feature type="non-terminal residue" evidence="1">
    <location>
        <position position="104"/>
    </location>
</feature>
<name>A0AAE3MI25_9BACT</name>
<dbReference type="Proteomes" id="UP001207408">
    <property type="component" value="Unassembled WGS sequence"/>
</dbReference>
<sequence length="104" mass="11966">IMSTSTNHRGGIDRVCSKYKKITHEVEETTQVHTMPGQADLTVVKGYKYDHVGRLLETTYKVNNQEKFVLNASRYNELGELVKKYLHSENTSDTESKEFVQQVD</sequence>
<feature type="non-terminal residue" evidence="1">
    <location>
        <position position="1"/>
    </location>
</feature>
<keyword evidence="2" id="KW-1185">Reference proteome</keyword>
<evidence type="ECO:0000313" key="2">
    <source>
        <dbReference type="Proteomes" id="UP001207408"/>
    </source>
</evidence>
<gene>
    <name evidence="1" type="ORF">OM074_21410</name>
</gene>
<dbReference type="EMBL" id="JAPDPI010000181">
    <property type="protein sequence ID" value="MCW3808181.1"/>
    <property type="molecule type" value="Genomic_DNA"/>
</dbReference>
<reference evidence="1" key="1">
    <citation type="submission" date="2022-10" db="EMBL/GenBank/DDBJ databases">
        <authorList>
            <person name="Yu W.X."/>
        </authorList>
    </citation>
    <scope>NUCLEOTIDE SEQUENCE</scope>
    <source>
        <strain evidence="1">D04</strain>
    </source>
</reference>
<protein>
    <submittedName>
        <fullName evidence="1">Uncharacterized protein</fullName>
    </submittedName>
</protein>
<proteinExistence type="predicted"/>
<dbReference type="RefSeq" id="WP_301202739.1">
    <property type="nucleotide sequence ID" value="NZ_JAPDPI010000181.1"/>
</dbReference>
<organism evidence="1 2">
    <name type="scientific">Plebeiibacterium marinum</name>
    <dbReference type="NCBI Taxonomy" id="2992111"/>
    <lineage>
        <taxon>Bacteria</taxon>
        <taxon>Pseudomonadati</taxon>
        <taxon>Bacteroidota</taxon>
        <taxon>Bacteroidia</taxon>
        <taxon>Marinilabiliales</taxon>
        <taxon>Marinilabiliaceae</taxon>
        <taxon>Plebeiibacterium</taxon>
    </lineage>
</organism>
<dbReference type="AlphaFoldDB" id="A0AAE3MI25"/>
<evidence type="ECO:0000313" key="1">
    <source>
        <dbReference type="EMBL" id="MCW3808181.1"/>
    </source>
</evidence>